<organism evidence="2 3">
    <name type="scientific">Scleroderma citrinum Foug A</name>
    <dbReference type="NCBI Taxonomy" id="1036808"/>
    <lineage>
        <taxon>Eukaryota</taxon>
        <taxon>Fungi</taxon>
        <taxon>Dikarya</taxon>
        <taxon>Basidiomycota</taxon>
        <taxon>Agaricomycotina</taxon>
        <taxon>Agaricomycetes</taxon>
        <taxon>Agaricomycetidae</taxon>
        <taxon>Boletales</taxon>
        <taxon>Sclerodermatineae</taxon>
        <taxon>Sclerodermataceae</taxon>
        <taxon>Scleroderma</taxon>
    </lineage>
</organism>
<feature type="compositionally biased region" description="Low complexity" evidence="1">
    <location>
        <begin position="89"/>
        <end position="100"/>
    </location>
</feature>
<feature type="compositionally biased region" description="Low complexity" evidence="1">
    <location>
        <begin position="380"/>
        <end position="392"/>
    </location>
</feature>
<protein>
    <submittedName>
        <fullName evidence="2">Uncharacterized protein</fullName>
    </submittedName>
</protein>
<dbReference type="OrthoDB" id="128308at2759"/>
<name>A0A0C2ZLI4_9AGAM</name>
<proteinExistence type="predicted"/>
<feature type="compositionally biased region" description="Basic and acidic residues" evidence="1">
    <location>
        <begin position="74"/>
        <end position="85"/>
    </location>
</feature>
<sequence>MENMRGSMQDNDTTIHTDSRHRMGQRPISLAVNTGEGVGFQDIGSSFARAGGPSGPQRPARTYKSKFKQSVSRTKLDGESSHSSEDELLLSPQSSTLPSSRKLTGKPTTSTEQTVRVRVNEEIQVLPSHPHYKPDDTLKKLKFNKTKKPVLDVVVDEEPPPSSSLPNDSPDQSQDIFKPISHDILFGDGIGLSNAASLHPPSAPTRGSSRREKSPSPIRFSARSENKKTSRSQLPSNSLSTQIEEATSASKSRPKPRVICNPRPPSSLDSTPRAPVTTLNSTRRTELPFRPKSPGSSENNTNNPVKPKPRPRIKRAPGPTESMRRVPQEFPMSLSAKENASDGGSSDHGRTRIKNKGKGKTPASSTSTAKRLQPESTFPSLSPLKSSSGLLEKSLKGKGRALPEEELQDDNSPLASTQTNMQPFPMSAQLLESINRCSPTPSQAKRVSDDSDAGHGRASKKLKDAISG</sequence>
<evidence type="ECO:0000313" key="2">
    <source>
        <dbReference type="EMBL" id="KIM53512.1"/>
    </source>
</evidence>
<feature type="compositionally biased region" description="Polar residues" evidence="1">
    <location>
        <begin position="231"/>
        <end position="251"/>
    </location>
</feature>
<gene>
    <name evidence="2" type="ORF">SCLCIDRAFT_433939</name>
</gene>
<reference evidence="3" key="2">
    <citation type="submission" date="2015-01" db="EMBL/GenBank/DDBJ databases">
        <title>Evolutionary Origins and Diversification of the Mycorrhizal Mutualists.</title>
        <authorList>
            <consortium name="DOE Joint Genome Institute"/>
            <consortium name="Mycorrhizal Genomics Consortium"/>
            <person name="Kohler A."/>
            <person name="Kuo A."/>
            <person name="Nagy L.G."/>
            <person name="Floudas D."/>
            <person name="Copeland A."/>
            <person name="Barry K.W."/>
            <person name="Cichocki N."/>
            <person name="Veneault-Fourrey C."/>
            <person name="LaButti K."/>
            <person name="Lindquist E.A."/>
            <person name="Lipzen A."/>
            <person name="Lundell T."/>
            <person name="Morin E."/>
            <person name="Murat C."/>
            <person name="Riley R."/>
            <person name="Ohm R."/>
            <person name="Sun H."/>
            <person name="Tunlid A."/>
            <person name="Henrissat B."/>
            <person name="Grigoriev I.V."/>
            <person name="Hibbett D.S."/>
            <person name="Martin F."/>
        </authorList>
    </citation>
    <scope>NUCLEOTIDE SEQUENCE [LARGE SCALE GENOMIC DNA]</scope>
    <source>
        <strain evidence="3">Foug A</strain>
    </source>
</reference>
<dbReference type="EMBL" id="KN822179">
    <property type="protein sequence ID" value="KIM53512.1"/>
    <property type="molecule type" value="Genomic_DNA"/>
</dbReference>
<feature type="compositionally biased region" description="Low complexity" evidence="1">
    <location>
        <begin position="164"/>
        <end position="175"/>
    </location>
</feature>
<evidence type="ECO:0000256" key="1">
    <source>
        <dbReference type="SAM" id="MobiDB-lite"/>
    </source>
</evidence>
<feature type="compositionally biased region" description="Polar residues" evidence="1">
    <location>
        <begin position="1"/>
        <end position="12"/>
    </location>
</feature>
<keyword evidence="3" id="KW-1185">Reference proteome</keyword>
<dbReference type="InParanoid" id="A0A0C2ZLI4"/>
<reference evidence="2 3" key="1">
    <citation type="submission" date="2014-04" db="EMBL/GenBank/DDBJ databases">
        <authorList>
            <consortium name="DOE Joint Genome Institute"/>
            <person name="Kuo A."/>
            <person name="Kohler A."/>
            <person name="Nagy L.G."/>
            <person name="Floudas D."/>
            <person name="Copeland A."/>
            <person name="Barry K.W."/>
            <person name="Cichocki N."/>
            <person name="Veneault-Fourrey C."/>
            <person name="LaButti K."/>
            <person name="Lindquist E.A."/>
            <person name="Lipzen A."/>
            <person name="Lundell T."/>
            <person name="Morin E."/>
            <person name="Murat C."/>
            <person name="Sun H."/>
            <person name="Tunlid A."/>
            <person name="Henrissat B."/>
            <person name="Grigoriev I.V."/>
            <person name="Hibbett D.S."/>
            <person name="Martin F."/>
            <person name="Nordberg H.P."/>
            <person name="Cantor M.N."/>
            <person name="Hua S.X."/>
        </authorList>
    </citation>
    <scope>NUCLEOTIDE SEQUENCE [LARGE SCALE GENOMIC DNA]</scope>
    <source>
        <strain evidence="2 3">Foug A</strain>
    </source>
</reference>
<dbReference type="Proteomes" id="UP000053989">
    <property type="component" value="Unassembled WGS sequence"/>
</dbReference>
<dbReference type="AlphaFoldDB" id="A0A0C2ZLI4"/>
<feature type="compositionally biased region" description="Basic and acidic residues" evidence="1">
    <location>
        <begin position="446"/>
        <end position="468"/>
    </location>
</feature>
<dbReference type="HOGENOM" id="CLU_584167_0_0_1"/>
<feature type="compositionally biased region" description="Polar residues" evidence="1">
    <location>
        <begin position="430"/>
        <end position="445"/>
    </location>
</feature>
<accession>A0A0C2ZLI4</accession>
<feature type="compositionally biased region" description="Polar residues" evidence="1">
    <location>
        <begin position="410"/>
        <end position="422"/>
    </location>
</feature>
<evidence type="ECO:0000313" key="3">
    <source>
        <dbReference type="Proteomes" id="UP000053989"/>
    </source>
</evidence>
<feature type="compositionally biased region" description="Polar residues" evidence="1">
    <location>
        <begin position="362"/>
        <end position="379"/>
    </location>
</feature>
<feature type="region of interest" description="Disordered" evidence="1">
    <location>
        <begin position="1"/>
        <end position="468"/>
    </location>
</feature>